<dbReference type="EMBL" id="ALAB01000002">
    <property type="protein sequence ID" value="EJI86700.1"/>
    <property type="molecule type" value="Genomic_DNA"/>
</dbReference>
<evidence type="ECO:0000313" key="2">
    <source>
        <dbReference type="Proteomes" id="UP000012043"/>
    </source>
</evidence>
<dbReference type="Proteomes" id="UP000012043">
    <property type="component" value="Unassembled WGS sequence"/>
</dbReference>
<name>J1YFG4_9ALTE</name>
<sequence>MFYYCETESHAEIRQLQFCHAHLLNLFGRQLNMNTYS</sequence>
<organism evidence="1 2">
    <name type="scientific">Alishewanella aestuarii B11</name>
    <dbReference type="NCBI Taxonomy" id="1197174"/>
    <lineage>
        <taxon>Bacteria</taxon>
        <taxon>Pseudomonadati</taxon>
        <taxon>Pseudomonadota</taxon>
        <taxon>Gammaproteobacteria</taxon>
        <taxon>Alteromonadales</taxon>
        <taxon>Alteromonadaceae</taxon>
        <taxon>Alishewanella</taxon>
    </lineage>
</organism>
<dbReference type="PATRIC" id="fig|1197174.4.peg.242"/>
<accession>J1YFG4</accession>
<comment type="caution">
    <text evidence="1">The sequence shown here is derived from an EMBL/GenBank/DDBJ whole genome shotgun (WGS) entry which is preliminary data.</text>
</comment>
<reference evidence="1 2" key="1">
    <citation type="journal article" date="2012" name="J. Bacteriol.">
        <title>Genome Sequence of Pectin-Degrading Alishewanella aestuarii Strain B11T, Isolated from Tidal Flat Sediment.</title>
        <authorList>
            <person name="Jung J."/>
            <person name="Choi S."/>
            <person name="Chun J."/>
            <person name="Park W."/>
        </authorList>
    </citation>
    <scope>NUCLEOTIDE SEQUENCE [LARGE SCALE GENOMIC DNA]</scope>
    <source>
        <strain evidence="1 2">B11</strain>
    </source>
</reference>
<protein>
    <submittedName>
        <fullName evidence="1">Uncharacterized protein</fullName>
    </submittedName>
</protein>
<proteinExistence type="predicted"/>
<gene>
    <name evidence="1" type="ORF">AEST_02460</name>
</gene>
<dbReference type="AlphaFoldDB" id="J1YFG4"/>
<evidence type="ECO:0000313" key="1">
    <source>
        <dbReference type="EMBL" id="EJI86700.1"/>
    </source>
</evidence>
<keyword evidence="2" id="KW-1185">Reference proteome</keyword>